<evidence type="ECO:0000256" key="9">
    <source>
        <dbReference type="ARBA" id="ARBA00023136"/>
    </source>
</evidence>
<keyword evidence="5" id="KW-0631">Potassium channel</keyword>
<keyword evidence="8" id="KW-0406">Ion transport</keyword>
<dbReference type="PANTHER" id="PTHR11537:SF254">
    <property type="entry name" value="POTASSIUM VOLTAGE-GATED CHANNEL PROTEIN SHAB"/>
    <property type="match status" value="1"/>
</dbReference>
<evidence type="ECO:0000256" key="2">
    <source>
        <dbReference type="ARBA" id="ARBA00022448"/>
    </source>
</evidence>
<feature type="domain" description="Ion transport" evidence="12">
    <location>
        <begin position="2"/>
        <end position="142"/>
    </location>
</feature>
<dbReference type="InterPro" id="IPR028325">
    <property type="entry name" value="VG_K_chnl"/>
</dbReference>
<keyword evidence="7 11" id="KW-1133">Transmembrane helix</keyword>
<feature type="transmembrane region" description="Helical" evidence="11">
    <location>
        <begin position="6"/>
        <end position="25"/>
    </location>
</feature>
<evidence type="ECO:0000313" key="13">
    <source>
        <dbReference type="EMBL" id="GEO07422.1"/>
    </source>
</evidence>
<dbReference type="Proteomes" id="UP000321532">
    <property type="component" value="Unassembled WGS sequence"/>
</dbReference>
<evidence type="ECO:0000256" key="6">
    <source>
        <dbReference type="ARBA" id="ARBA00022958"/>
    </source>
</evidence>
<dbReference type="Pfam" id="PF00520">
    <property type="entry name" value="Ion_trans"/>
    <property type="match status" value="1"/>
</dbReference>
<proteinExistence type="predicted"/>
<dbReference type="EMBL" id="BJYS01000062">
    <property type="protein sequence ID" value="GEO07422.1"/>
    <property type="molecule type" value="Genomic_DNA"/>
</dbReference>
<evidence type="ECO:0000256" key="1">
    <source>
        <dbReference type="ARBA" id="ARBA00004141"/>
    </source>
</evidence>
<comment type="caution">
    <text evidence="13">The sequence shown here is derived from an EMBL/GenBank/DDBJ whole genome shotgun (WGS) entry which is preliminary data.</text>
</comment>
<gene>
    <name evidence="13" type="ORF">AAE02nite_50860</name>
</gene>
<dbReference type="InterPro" id="IPR005821">
    <property type="entry name" value="Ion_trans_dom"/>
</dbReference>
<dbReference type="SUPFAM" id="SSF81324">
    <property type="entry name" value="Voltage-gated potassium channels"/>
    <property type="match status" value="1"/>
</dbReference>
<evidence type="ECO:0000256" key="10">
    <source>
        <dbReference type="ARBA" id="ARBA00023303"/>
    </source>
</evidence>
<accession>A0A512B632</accession>
<dbReference type="GO" id="GO:0005249">
    <property type="term" value="F:voltage-gated potassium channel activity"/>
    <property type="evidence" value="ECO:0007669"/>
    <property type="project" value="InterPro"/>
</dbReference>
<evidence type="ECO:0000256" key="7">
    <source>
        <dbReference type="ARBA" id="ARBA00022989"/>
    </source>
</evidence>
<dbReference type="Gene3D" id="1.10.287.70">
    <property type="match status" value="1"/>
</dbReference>
<dbReference type="PRINTS" id="PR00169">
    <property type="entry name" value="KCHANNEL"/>
</dbReference>
<dbReference type="GO" id="GO:0008076">
    <property type="term" value="C:voltage-gated potassium channel complex"/>
    <property type="evidence" value="ECO:0007669"/>
    <property type="project" value="InterPro"/>
</dbReference>
<dbReference type="GO" id="GO:0001508">
    <property type="term" value="P:action potential"/>
    <property type="evidence" value="ECO:0007669"/>
    <property type="project" value="TreeGrafter"/>
</dbReference>
<comment type="subcellular location">
    <subcellularLocation>
        <location evidence="1">Membrane</location>
        <topology evidence="1">Multi-pass membrane protein</topology>
    </subcellularLocation>
</comment>
<keyword evidence="14" id="KW-1185">Reference proteome</keyword>
<evidence type="ECO:0000313" key="14">
    <source>
        <dbReference type="Proteomes" id="UP000321532"/>
    </source>
</evidence>
<feature type="transmembrane region" description="Helical" evidence="11">
    <location>
        <begin position="54"/>
        <end position="75"/>
    </location>
</feature>
<keyword evidence="3" id="KW-0633">Potassium transport</keyword>
<dbReference type="AlphaFoldDB" id="A0A512B632"/>
<sequence>MLPTYLSLFVLGTQYFLVVRVLRLLRVARIFKLSHFIKEGQVLTSALRASLPKILVFIGTVLTLVIIIGSVMYVVEGGQNGFTSIPKSIYWAIVTLTTVGYGDIAPQTPLGQFLAGIVMLLGYGIIAIPTGIVTVEIANVNRTPAIGTNALFCSHCLKQNHESGAKFCSNCGSAL</sequence>
<keyword evidence="6" id="KW-0630">Potassium</keyword>
<name>A0A512B632_9BACT</name>
<evidence type="ECO:0000256" key="11">
    <source>
        <dbReference type="SAM" id="Phobius"/>
    </source>
</evidence>
<evidence type="ECO:0000256" key="4">
    <source>
        <dbReference type="ARBA" id="ARBA00022692"/>
    </source>
</evidence>
<keyword evidence="4 11" id="KW-0812">Transmembrane</keyword>
<evidence type="ECO:0000256" key="3">
    <source>
        <dbReference type="ARBA" id="ARBA00022538"/>
    </source>
</evidence>
<evidence type="ECO:0000256" key="5">
    <source>
        <dbReference type="ARBA" id="ARBA00022826"/>
    </source>
</evidence>
<keyword evidence="10" id="KW-0407">Ion channel</keyword>
<dbReference type="PANTHER" id="PTHR11537">
    <property type="entry name" value="VOLTAGE-GATED POTASSIUM CHANNEL"/>
    <property type="match status" value="1"/>
</dbReference>
<keyword evidence="9 11" id="KW-0472">Membrane</keyword>
<feature type="transmembrane region" description="Helical" evidence="11">
    <location>
        <begin position="113"/>
        <end position="135"/>
    </location>
</feature>
<organism evidence="13 14">
    <name type="scientific">Adhaeribacter aerolatus</name>
    <dbReference type="NCBI Taxonomy" id="670289"/>
    <lineage>
        <taxon>Bacteria</taxon>
        <taxon>Pseudomonadati</taxon>
        <taxon>Bacteroidota</taxon>
        <taxon>Cytophagia</taxon>
        <taxon>Cytophagales</taxon>
        <taxon>Hymenobacteraceae</taxon>
        <taxon>Adhaeribacter</taxon>
    </lineage>
</organism>
<keyword evidence="2" id="KW-0813">Transport</keyword>
<protein>
    <recommendedName>
        <fullName evidence="12">Ion transport domain-containing protein</fullName>
    </recommendedName>
</protein>
<evidence type="ECO:0000256" key="8">
    <source>
        <dbReference type="ARBA" id="ARBA00023065"/>
    </source>
</evidence>
<evidence type="ECO:0000259" key="12">
    <source>
        <dbReference type="Pfam" id="PF00520"/>
    </source>
</evidence>
<reference evidence="13 14" key="1">
    <citation type="submission" date="2019-07" db="EMBL/GenBank/DDBJ databases">
        <title>Whole genome shotgun sequence of Adhaeribacter aerolatus NBRC 106133.</title>
        <authorList>
            <person name="Hosoyama A."/>
            <person name="Uohara A."/>
            <person name="Ohji S."/>
            <person name="Ichikawa N."/>
        </authorList>
    </citation>
    <scope>NUCLEOTIDE SEQUENCE [LARGE SCALE GENOMIC DNA]</scope>
    <source>
        <strain evidence="13 14">NBRC 106133</strain>
    </source>
</reference>